<dbReference type="Proteomes" id="UP000317036">
    <property type="component" value="Unassembled WGS sequence"/>
</dbReference>
<evidence type="ECO:0000313" key="10">
    <source>
        <dbReference type="Proteomes" id="UP000317036"/>
    </source>
</evidence>
<evidence type="ECO:0000256" key="4">
    <source>
        <dbReference type="ARBA" id="ARBA00022692"/>
    </source>
</evidence>
<dbReference type="PROSITE" id="PS50928">
    <property type="entry name" value="ABC_TM1"/>
    <property type="match status" value="1"/>
</dbReference>
<comment type="similarity">
    <text evidence="7">Belongs to the binding-protein-dependent transport system permease family.</text>
</comment>
<evidence type="ECO:0000256" key="1">
    <source>
        <dbReference type="ARBA" id="ARBA00004651"/>
    </source>
</evidence>
<keyword evidence="2 7" id="KW-0813">Transport</keyword>
<dbReference type="InterPro" id="IPR035906">
    <property type="entry name" value="MetI-like_sf"/>
</dbReference>
<evidence type="ECO:0000256" key="3">
    <source>
        <dbReference type="ARBA" id="ARBA00022475"/>
    </source>
</evidence>
<dbReference type="EMBL" id="VNJI01000031">
    <property type="protein sequence ID" value="TVY07831.1"/>
    <property type="molecule type" value="Genomic_DNA"/>
</dbReference>
<dbReference type="Gene3D" id="1.10.3720.10">
    <property type="entry name" value="MetI-like"/>
    <property type="match status" value="1"/>
</dbReference>
<name>A0A559K6S9_9BACL</name>
<protein>
    <submittedName>
        <fullName evidence="9">Sugar ABC transporter permease</fullName>
    </submittedName>
</protein>
<evidence type="ECO:0000256" key="2">
    <source>
        <dbReference type="ARBA" id="ARBA00022448"/>
    </source>
</evidence>
<keyword evidence="4 7" id="KW-0812">Transmembrane</keyword>
<dbReference type="Pfam" id="PF00528">
    <property type="entry name" value="BPD_transp_1"/>
    <property type="match status" value="1"/>
</dbReference>
<dbReference type="InterPro" id="IPR051393">
    <property type="entry name" value="ABC_transporter_permease"/>
</dbReference>
<dbReference type="PANTHER" id="PTHR30193">
    <property type="entry name" value="ABC TRANSPORTER PERMEASE PROTEIN"/>
    <property type="match status" value="1"/>
</dbReference>
<feature type="transmembrane region" description="Helical" evidence="7">
    <location>
        <begin position="182"/>
        <end position="207"/>
    </location>
</feature>
<reference evidence="9 10" key="1">
    <citation type="submission" date="2019-07" db="EMBL/GenBank/DDBJ databases">
        <authorList>
            <person name="Kim J."/>
        </authorList>
    </citation>
    <scope>NUCLEOTIDE SEQUENCE [LARGE SCALE GENOMIC DNA]</scope>
    <source>
        <strain evidence="9 10">JC52</strain>
    </source>
</reference>
<dbReference type="OrthoDB" id="9788108at2"/>
<keyword evidence="6 7" id="KW-0472">Membrane</keyword>
<comment type="subcellular location">
    <subcellularLocation>
        <location evidence="1 7">Cell membrane</location>
        <topology evidence="1 7">Multi-pass membrane protein</topology>
    </subcellularLocation>
</comment>
<evidence type="ECO:0000259" key="8">
    <source>
        <dbReference type="PROSITE" id="PS50928"/>
    </source>
</evidence>
<dbReference type="GO" id="GO:0055085">
    <property type="term" value="P:transmembrane transport"/>
    <property type="evidence" value="ECO:0007669"/>
    <property type="project" value="InterPro"/>
</dbReference>
<feature type="transmembrane region" description="Helical" evidence="7">
    <location>
        <begin position="103"/>
        <end position="124"/>
    </location>
</feature>
<proteinExistence type="inferred from homology"/>
<feature type="domain" description="ABC transmembrane type-1" evidence="8">
    <location>
        <begin position="93"/>
        <end position="309"/>
    </location>
</feature>
<gene>
    <name evidence="9" type="ORF">FPZ49_21995</name>
</gene>
<sequence length="320" mass="35227">MSTLEETLVASKPGQNARLIPRRKSALIKLQLMRETGLGLLFLAPSLAVFAVFCFYPLLRTVYLSMQVTNPRGKVVDFAGLDNFKAIFTSEAFYQSLAVTGKFALLTIPTGILLALVLASLTSVVRPGMKLFQTVFSLPVAISVGTGAVIWNLLFHPTAGMFNYFLKLAGMPGIAWLSDPTWALYSVSGMTIWMNLGFTYIVLLSGIQAIPSDMIESATIDGAGRFTAFRTITLPLLSPTLFFTLVVSIIHSLQAFGQFHIMTKGGPIHTTDVFVYSIFREAFVNYRFGPASAEALVLFVIVLLLTLFQFAVLERKVHYR</sequence>
<dbReference type="RefSeq" id="WP_144850960.1">
    <property type="nucleotide sequence ID" value="NZ_VNJI01000031.1"/>
</dbReference>
<keyword evidence="5 7" id="KW-1133">Transmembrane helix</keyword>
<dbReference type="AlphaFoldDB" id="A0A559K6S9"/>
<evidence type="ECO:0000256" key="6">
    <source>
        <dbReference type="ARBA" id="ARBA00023136"/>
    </source>
</evidence>
<feature type="transmembrane region" description="Helical" evidence="7">
    <location>
        <begin position="295"/>
        <end position="313"/>
    </location>
</feature>
<accession>A0A559K6S9</accession>
<comment type="caution">
    <text evidence="9">The sequence shown here is derived from an EMBL/GenBank/DDBJ whole genome shotgun (WGS) entry which is preliminary data.</text>
</comment>
<feature type="transmembrane region" description="Helical" evidence="7">
    <location>
        <begin position="136"/>
        <end position="162"/>
    </location>
</feature>
<evidence type="ECO:0000256" key="7">
    <source>
        <dbReference type="RuleBase" id="RU363032"/>
    </source>
</evidence>
<dbReference type="InterPro" id="IPR000515">
    <property type="entry name" value="MetI-like"/>
</dbReference>
<dbReference type="CDD" id="cd06261">
    <property type="entry name" value="TM_PBP2"/>
    <property type="match status" value="1"/>
</dbReference>
<keyword evidence="10" id="KW-1185">Reference proteome</keyword>
<dbReference type="PANTHER" id="PTHR30193:SF37">
    <property type="entry name" value="INNER MEMBRANE ABC TRANSPORTER PERMEASE PROTEIN YCJO"/>
    <property type="match status" value="1"/>
</dbReference>
<organism evidence="9 10">
    <name type="scientific">Paenibacillus cremeus</name>
    <dbReference type="NCBI Taxonomy" id="2163881"/>
    <lineage>
        <taxon>Bacteria</taxon>
        <taxon>Bacillati</taxon>
        <taxon>Bacillota</taxon>
        <taxon>Bacilli</taxon>
        <taxon>Bacillales</taxon>
        <taxon>Paenibacillaceae</taxon>
        <taxon>Paenibacillus</taxon>
    </lineage>
</organism>
<evidence type="ECO:0000313" key="9">
    <source>
        <dbReference type="EMBL" id="TVY07831.1"/>
    </source>
</evidence>
<keyword evidence="3" id="KW-1003">Cell membrane</keyword>
<dbReference type="GO" id="GO:0005886">
    <property type="term" value="C:plasma membrane"/>
    <property type="evidence" value="ECO:0007669"/>
    <property type="project" value="UniProtKB-SubCell"/>
</dbReference>
<feature type="transmembrane region" description="Helical" evidence="7">
    <location>
        <begin position="228"/>
        <end position="250"/>
    </location>
</feature>
<dbReference type="SUPFAM" id="SSF161098">
    <property type="entry name" value="MetI-like"/>
    <property type="match status" value="1"/>
</dbReference>
<evidence type="ECO:0000256" key="5">
    <source>
        <dbReference type="ARBA" id="ARBA00022989"/>
    </source>
</evidence>
<feature type="transmembrane region" description="Helical" evidence="7">
    <location>
        <begin position="38"/>
        <end position="59"/>
    </location>
</feature>